<dbReference type="InterPro" id="IPR000210">
    <property type="entry name" value="BTB/POZ_dom"/>
</dbReference>
<accession>S8EDF6</accession>
<sequence>MLRRILRKTMHPQARAPHVIPFAPAPFDNPKGDLILRSCDDIDFRVFQAILGVSSDFFSTMFEAGQAPNEEMRDGCPVVRVSEERETLDGLLRIIYPTTAPPLNDLQKVRPILAAALKYEMEKPVQVARKALCTSASKEPLRVWAIAVRYRLEGDALLAAREMVRQSLSVLESFPPEIGEIHAGAYYRLLRFKRLNGRVEDSFKFCDPSPSKPSVSSSAPPPSVDPQFVSHSHDRIRSFVDVKCRSSDGMQFKAHKAFLAFVSPIMGNMMAHLPAPGDAESQGDLPVASFEEDGATLRVILGLCYPVAEEENLVCVFPITRKVADAVVKYEMKAVAKTLRRHWAELSKSDPLQAYLLAARQGLEAETAHAAQQLSAWRLDWHNDLDNYYVAVMETTPAPTYRDALKGRSQPEHFSRTEGAAGVAPGLMYIAGHARYEPE</sequence>
<name>S8EDF6_FOMSC</name>
<dbReference type="SMART" id="SM00225">
    <property type="entry name" value="BTB"/>
    <property type="match status" value="2"/>
</dbReference>
<dbReference type="HOGENOM" id="CLU_034203_2_0_1"/>
<dbReference type="InParanoid" id="S8EDF6"/>
<keyword evidence="4" id="KW-1185">Reference proteome</keyword>
<evidence type="ECO:0000313" key="3">
    <source>
        <dbReference type="EMBL" id="EPT03027.1"/>
    </source>
</evidence>
<dbReference type="InterPro" id="IPR011333">
    <property type="entry name" value="SKP1/BTB/POZ_sf"/>
</dbReference>
<evidence type="ECO:0000256" key="1">
    <source>
        <dbReference type="SAM" id="MobiDB-lite"/>
    </source>
</evidence>
<dbReference type="SUPFAM" id="SSF54695">
    <property type="entry name" value="POZ domain"/>
    <property type="match status" value="1"/>
</dbReference>
<organism evidence="3 4">
    <name type="scientific">Fomitopsis schrenkii</name>
    <name type="common">Brown rot fungus</name>
    <dbReference type="NCBI Taxonomy" id="2126942"/>
    <lineage>
        <taxon>Eukaryota</taxon>
        <taxon>Fungi</taxon>
        <taxon>Dikarya</taxon>
        <taxon>Basidiomycota</taxon>
        <taxon>Agaricomycotina</taxon>
        <taxon>Agaricomycetes</taxon>
        <taxon>Polyporales</taxon>
        <taxon>Fomitopsis</taxon>
    </lineage>
</organism>
<feature type="region of interest" description="Disordered" evidence="1">
    <location>
        <begin position="206"/>
        <end position="229"/>
    </location>
</feature>
<feature type="compositionally biased region" description="Low complexity" evidence="1">
    <location>
        <begin position="207"/>
        <end position="218"/>
    </location>
</feature>
<reference evidence="3 4" key="1">
    <citation type="journal article" date="2012" name="Science">
        <title>The Paleozoic origin of enzymatic lignin decomposition reconstructed from 31 fungal genomes.</title>
        <authorList>
            <person name="Floudas D."/>
            <person name="Binder M."/>
            <person name="Riley R."/>
            <person name="Barry K."/>
            <person name="Blanchette R.A."/>
            <person name="Henrissat B."/>
            <person name="Martinez A.T."/>
            <person name="Otillar R."/>
            <person name="Spatafora J.W."/>
            <person name="Yadav J.S."/>
            <person name="Aerts A."/>
            <person name="Benoit I."/>
            <person name="Boyd A."/>
            <person name="Carlson A."/>
            <person name="Copeland A."/>
            <person name="Coutinho P.M."/>
            <person name="de Vries R.P."/>
            <person name="Ferreira P."/>
            <person name="Findley K."/>
            <person name="Foster B."/>
            <person name="Gaskell J."/>
            <person name="Glotzer D."/>
            <person name="Gorecki P."/>
            <person name="Heitman J."/>
            <person name="Hesse C."/>
            <person name="Hori C."/>
            <person name="Igarashi K."/>
            <person name="Jurgens J.A."/>
            <person name="Kallen N."/>
            <person name="Kersten P."/>
            <person name="Kohler A."/>
            <person name="Kuees U."/>
            <person name="Kumar T.K.A."/>
            <person name="Kuo A."/>
            <person name="LaButti K."/>
            <person name="Larrondo L.F."/>
            <person name="Lindquist E."/>
            <person name="Ling A."/>
            <person name="Lombard V."/>
            <person name="Lucas S."/>
            <person name="Lundell T."/>
            <person name="Martin R."/>
            <person name="McLaughlin D.J."/>
            <person name="Morgenstern I."/>
            <person name="Morin E."/>
            <person name="Murat C."/>
            <person name="Nagy L.G."/>
            <person name="Nolan M."/>
            <person name="Ohm R.A."/>
            <person name="Patyshakuliyeva A."/>
            <person name="Rokas A."/>
            <person name="Ruiz-Duenas F.J."/>
            <person name="Sabat G."/>
            <person name="Salamov A."/>
            <person name="Samejima M."/>
            <person name="Schmutz J."/>
            <person name="Slot J.C."/>
            <person name="St John F."/>
            <person name="Stenlid J."/>
            <person name="Sun H."/>
            <person name="Sun S."/>
            <person name="Syed K."/>
            <person name="Tsang A."/>
            <person name="Wiebenga A."/>
            <person name="Young D."/>
            <person name="Pisabarro A."/>
            <person name="Eastwood D.C."/>
            <person name="Martin F."/>
            <person name="Cullen D."/>
            <person name="Grigoriev I.V."/>
            <person name="Hibbett D.S."/>
        </authorList>
    </citation>
    <scope>NUCLEOTIDE SEQUENCE</scope>
    <source>
        <strain evidence="4">FP-58527</strain>
    </source>
</reference>
<dbReference type="Proteomes" id="UP000015241">
    <property type="component" value="Unassembled WGS sequence"/>
</dbReference>
<dbReference type="EMBL" id="KE504132">
    <property type="protein sequence ID" value="EPT03027.1"/>
    <property type="molecule type" value="Genomic_DNA"/>
</dbReference>
<proteinExistence type="predicted"/>
<dbReference type="Gene3D" id="3.30.710.10">
    <property type="entry name" value="Potassium Channel Kv1.1, Chain A"/>
    <property type="match status" value="1"/>
</dbReference>
<evidence type="ECO:0000259" key="2">
    <source>
        <dbReference type="PROSITE" id="PS50097"/>
    </source>
</evidence>
<dbReference type="STRING" id="743788.S8EDF6"/>
<dbReference type="PROSITE" id="PS50097">
    <property type="entry name" value="BTB"/>
    <property type="match status" value="1"/>
</dbReference>
<dbReference type="eggNOG" id="ENOG502TIRV">
    <property type="taxonomic scope" value="Eukaryota"/>
</dbReference>
<feature type="domain" description="BTB" evidence="2">
    <location>
        <begin position="32"/>
        <end position="96"/>
    </location>
</feature>
<protein>
    <recommendedName>
        <fullName evidence="2">BTB domain-containing protein</fullName>
    </recommendedName>
</protein>
<gene>
    <name evidence="3" type="ORF">FOMPIDRAFT_1047389</name>
</gene>
<evidence type="ECO:0000313" key="4">
    <source>
        <dbReference type="Proteomes" id="UP000015241"/>
    </source>
</evidence>
<dbReference type="OrthoDB" id="3164835at2759"/>
<dbReference type="AlphaFoldDB" id="S8EDF6"/>
<dbReference type="Pfam" id="PF00651">
    <property type="entry name" value="BTB"/>
    <property type="match status" value="2"/>
</dbReference>